<evidence type="ECO:0000313" key="1">
    <source>
        <dbReference type="EMBL" id="KAK9798978.1"/>
    </source>
</evidence>
<name>A0AAW1NTZ5_9CHLO</name>
<gene>
    <name evidence="1" type="ORF">WJX73_006239</name>
</gene>
<dbReference type="AlphaFoldDB" id="A0AAW1NTZ5"/>
<proteinExistence type="predicted"/>
<accession>A0AAW1NTZ5</accession>
<comment type="caution">
    <text evidence="1">The sequence shown here is derived from an EMBL/GenBank/DDBJ whole genome shotgun (WGS) entry which is preliminary data.</text>
</comment>
<keyword evidence="2" id="KW-1185">Reference proteome</keyword>
<dbReference type="Proteomes" id="UP001465755">
    <property type="component" value="Unassembled WGS sequence"/>
</dbReference>
<sequence length="110" mass="11922">MCCEDSSESSGCPLGIQSRHQLHRMRWQSAYGATPRPHPASSCSHAEPKHCSWPFTRTAAAGDKMELMEAGQKLKVAGAQGALATLDICDWALALRRHALATPCKFLSPC</sequence>
<organism evidence="1 2">
    <name type="scientific">Symbiochloris irregularis</name>
    <dbReference type="NCBI Taxonomy" id="706552"/>
    <lineage>
        <taxon>Eukaryota</taxon>
        <taxon>Viridiplantae</taxon>
        <taxon>Chlorophyta</taxon>
        <taxon>core chlorophytes</taxon>
        <taxon>Trebouxiophyceae</taxon>
        <taxon>Trebouxiales</taxon>
        <taxon>Trebouxiaceae</taxon>
        <taxon>Symbiochloris</taxon>
    </lineage>
</organism>
<evidence type="ECO:0000313" key="2">
    <source>
        <dbReference type="Proteomes" id="UP001465755"/>
    </source>
</evidence>
<reference evidence="1 2" key="1">
    <citation type="journal article" date="2024" name="Nat. Commun.">
        <title>Phylogenomics reveals the evolutionary origins of lichenization in chlorophyte algae.</title>
        <authorList>
            <person name="Puginier C."/>
            <person name="Libourel C."/>
            <person name="Otte J."/>
            <person name="Skaloud P."/>
            <person name="Haon M."/>
            <person name="Grisel S."/>
            <person name="Petersen M."/>
            <person name="Berrin J.G."/>
            <person name="Delaux P.M."/>
            <person name="Dal Grande F."/>
            <person name="Keller J."/>
        </authorList>
    </citation>
    <scope>NUCLEOTIDE SEQUENCE [LARGE SCALE GENOMIC DNA]</scope>
    <source>
        <strain evidence="1 2">SAG 2036</strain>
    </source>
</reference>
<dbReference type="EMBL" id="JALJOQ010000093">
    <property type="protein sequence ID" value="KAK9798978.1"/>
    <property type="molecule type" value="Genomic_DNA"/>
</dbReference>
<protein>
    <submittedName>
        <fullName evidence="1">Uncharacterized protein</fullName>
    </submittedName>
</protein>